<dbReference type="EMBL" id="JARBDR010000903">
    <property type="protein sequence ID" value="KAJ8304068.1"/>
    <property type="molecule type" value="Genomic_DNA"/>
</dbReference>
<keyword evidence="1" id="KW-0812">Transmembrane</keyword>
<keyword evidence="1" id="KW-0472">Membrane</keyword>
<proteinExistence type="predicted"/>
<accession>A0ABQ9EFI7</accession>
<sequence>MLNIKYKQVLNAYNVNIIIKYMLFSFTRILVNYNPFIHYTCGCFIGVLKTVWQKNTVYVLIKI</sequence>
<organism evidence="2 3">
    <name type="scientific">Tegillarca granosa</name>
    <name type="common">Malaysian cockle</name>
    <name type="synonym">Anadara granosa</name>
    <dbReference type="NCBI Taxonomy" id="220873"/>
    <lineage>
        <taxon>Eukaryota</taxon>
        <taxon>Metazoa</taxon>
        <taxon>Spiralia</taxon>
        <taxon>Lophotrochozoa</taxon>
        <taxon>Mollusca</taxon>
        <taxon>Bivalvia</taxon>
        <taxon>Autobranchia</taxon>
        <taxon>Pteriomorphia</taxon>
        <taxon>Arcoida</taxon>
        <taxon>Arcoidea</taxon>
        <taxon>Arcidae</taxon>
        <taxon>Tegillarca</taxon>
    </lineage>
</organism>
<gene>
    <name evidence="2" type="ORF">KUTeg_017651</name>
</gene>
<evidence type="ECO:0000313" key="3">
    <source>
        <dbReference type="Proteomes" id="UP001217089"/>
    </source>
</evidence>
<feature type="transmembrane region" description="Helical" evidence="1">
    <location>
        <begin position="12"/>
        <end position="30"/>
    </location>
</feature>
<keyword evidence="3" id="KW-1185">Reference proteome</keyword>
<reference evidence="2 3" key="1">
    <citation type="submission" date="2022-12" db="EMBL/GenBank/DDBJ databases">
        <title>Chromosome-level genome of Tegillarca granosa.</title>
        <authorList>
            <person name="Kim J."/>
        </authorList>
    </citation>
    <scope>NUCLEOTIDE SEQUENCE [LARGE SCALE GENOMIC DNA]</scope>
    <source>
        <strain evidence="2">Teg-2019</strain>
        <tissue evidence="2">Adductor muscle</tissue>
    </source>
</reference>
<dbReference type="Proteomes" id="UP001217089">
    <property type="component" value="Unassembled WGS sequence"/>
</dbReference>
<evidence type="ECO:0000313" key="2">
    <source>
        <dbReference type="EMBL" id="KAJ8304068.1"/>
    </source>
</evidence>
<evidence type="ECO:0000256" key="1">
    <source>
        <dbReference type="SAM" id="Phobius"/>
    </source>
</evidence>
<name>A0ABQ9EFI7_TEGGR</name>
<keyword evidence="1" id="KW-1133">Transmembrane helix</keyword>
<protein>
    <submittedName>
        <fullName evidence="2">Uncharacterized protein</fullName>
    </submittedName>
</protein>
<comment type="caution">
    <text evidence="2">The sequence shown here is derived from an EMBL/GenBank/DDBJ whole genome shotgun (WGS) entry which is preliminary data.</text>
</comment>
<feature type="transmembrane region" description="Helical" evidence="1">
    <location>
        <begin position="36"/>
        <end position="52"/>
    </location>
</feature>